<evidence type="ECO:0000313" key="2">
    <source>
        <dbReference type="Proteomes" id="UP000583387"/>
    </source>
</evidence>
<keyword evidence="2" id="KW-1185">Reference proteome</keyword>
<reference evidence="1 2" key="1">
    <citation type="submission" date="2020-08" db="EMBL/GenBank/DDBJ databases">
        <authorList>
            <person name="Criscuolo A."/>
        </authorList>
    </citation>
    <scope>NUCLEOTIDE SEQUENCE [LARGE SCALE GENOMIC DNA]</scope>
    <source>
        <strain evidence="1">CIP111764</strain>
    </source>
</reference>
<evidence type="ECO:0000313" key="1">
    <source>
        <dbReference type="EMBL" id="CAD5107213.1"/>
    </source>
</evidence>
<name>A0A7U7ELH9_9GAMM</name>
<organism evidence="1 2">
    <name type="scientific">Zestomonas carbonaria</name>
    <dbReference type="NCBI Taxonomy" id="2762745"/>
    <lineage>
        <taxon>Bacteria</taxon>
        <taxon>Pseudomonadati</taxon>
        <taxon>Pseudomonadota</taxon>
        <taxon>Gammaproteobacteria</taxon>
        <taxon>Pseudomonadales</taxon>
        <taxon>Pseudomonadaceae</taxon>
        <taxon>Zestomonas</taxon>
    </lineage>
</organism>
<sequence>MKRRNWKQAQPSSVRQALEWSLDFALERHNLSVERVAERMGLANHWSLYKWVSEGRMPLVMVPAFENVCGINLVSRWLASTGGKLLIDLPTGRLCKAEDMQELQAVLHTATGALLAFYNGTADAVQTLGAIQAGLEGLAWHRGNVQQHATPQLELGGHGHE</sequence>
<dbReference type="Proteomes" id="UP000583387">
    <property type="component" value="Unassembled WGS sequence"/>
</dbReference>
<comment type="caution">
    <text evidence="1">The sequence shown here is derived from an EMBL/GenBank/DDBJ whole genome shotgun (WGS) entry which is preliminary data.</text>
</comment>
<dbReference type="AlphaFoldDB" id="A0A7U7ELH9"/>
<gene>
    <name evidence="1" type="ORF">PSEWESI4_01484</name>
</gene>
<accession>A0A7U7ELH9</accession>
<dbReference type="EMBL" id="CAJFCI010000031">
    <property type="protein sequence ID" value="CAD5107213.1"/>
    <property type="molecule type" value="Genomic_DNA"/>
</dbReference>
<dbReference type="RefSeq" id="WP_187670564.1">
    <property type="nucleotide sequence ID" value="NZ_CAJFCI010000031.1"/>
</dbReference>
<protein>
    <submittedName>
        <fullName evidence="1">Uncharacterized protein</fullName>
    </submittedName>
</protein>
<proteinExistence type="predicted"/>